<evidence type="ECO:0000259" key="12">
    <source>
        <dbReference type="Pfam" id="PF02558"/>
    </source>
</evidence>
<evidence type="ECO:0000313" key="14">
    <source>
        <dbReference type="EMBL" id="MDC8771874.1"/>
    </source>
</evidence>
<protein>
    <recommendedName>
        <fullName evidence="4 10">2-dehydropantoate 2-reductase</fullName>
        <ecNumber evidence="3 10">1.1.1.169</ecNumber>
    </recommendedName>
    <alternativeName>
        <fullName evidence="8 10">Ketopantoate reductase</fullName>
    </alternativeName>
</protein>
<name>A0ABT5KEA7_9BURK</name>
<evidence type="ECO:0000256" key="5">
    <source>
        <dbReference type="ARBA" id="ARBA00022655"/>
    </source>
</evidence>
<reference evidence="14 15" key="1">
    <citation type="submission" date="2022-10" db="EMBL/GenBank/DDBJ databases">
        <title>Paucibacter sp. hw1 Genome sequencing.</title>
        <authorList>
            <person name="Park S."/>
        </authorList>
    </citation>
    <scope>NUCLEOTIDE SEQUENCE [LARGE SCALE GENOMIC DNA]</scope>
    <source>
        <strain evidence="15">hw1</strain>
    </source>
</reference>
<dbReference type="InterPro" id="IPR003710">
    <property type="entry name" value="ApbA"/>
</dbReference>
<dbReference type="RefSeq" id="WP_273600160.1">
    <property type="nucleotide sequence ID" value="NZ_JAQQXT010000005.1"/>
</dbReference>
<evidence type="ECO:0000256" key="8">
    <source>
        <dbReference type="ARBA" id="ARBA00032024"/>
    </source>
</evidence>
<keyword evidence="11" id="KW-1133">Transmembrane helix</keyword>
<dbReference type="PROSITE" id="PS51257">
    <property type="entry name" value="PROKAR_LIPOPROTEIN"/>
    <property type="match status" value="1"/>
</dbReference>
<proteinExistence type="inferred from homology"/>
<feature type="domain" description="Ketopantoate reductase N-terminal" evidence="12">
    <location>
        <begin position="14"/>
        <end position="161"/>
    </location>
</feature>
<evidence type="ECO:0000313" key="15">
    <source>
        <dbReference type="Proteomes" id="UP001221189"/>
    </source>
</evidence>
<dbReference type="PANTHER" id="PTHR43765:SF2">
    <property type="entry name" value="2-DEHYDROPANTOATE 2-REDUCTASE"/>
    <property type="match status" value="1"/>
</dbReference>
<dbReference type="EMBL" id="JAQQXT010000005">
    <property type="protein sequence ID" value="MDC8771874.1"/>
    <property type="molecule type" value="Genomic_DNA"/>
</dbReference>
<organism evidence="14 15">
    <name type="scientific">Roseateles albus</name>
    <dbReference type="NCBI Taxonomy" id="2987525"/>
    <lineage>
        <taxon>Bacteria</taxon>
        <taxon>Pseudomonadati</taxon>
        <taxon>Pseudomonadota</taxon>
        <taxon>Betaproteobacteria</taxon>
        <taxon>Burkholderiales</taxon>
        <taxon>Sphaerotilaceae</taxon>
        <taxon>Roseateles</taxon>
    </lineage>
</organism>
<evidence type="ECO:0000256" key="1">
    <source>
        <dbReference type="ARBA" id="ARBA00004994"/>
    </source>
</evidence>
<dbReference type="PANTHER" id="PTHR43765">
    <property type="entry name" value="2-DEHYDROPANTOATE 2-REDUCTASE-RELATED"/>
    <property type="match status" value="1"/>
</dbReference>
<dbReference type="InterPro" id="IPR036291">
    <property type="entry name" value="NAD(P)-bd_dom_sf"/>
</dbReference>
<dbReference type="Gene3D" id="3.40.50.720">
    <property type="entry name" value="NAD(P)-binding Rossmann-like Domain"/>
    <property type="match status" value="1"/>
</dbReference>
<comment type="caution">
    <text evidence="14">The sequence shown here is derived from an EMBL/GenBank/DDBJ whole genome shotgun (WGS) entry which is preliminary data.</text>
</comment>
<evidence type="ECO:0000259" key="13">
    <source>
        <dbReference type="Pfam" id="PF08546"/>
    </source>
</evidence>
<accession>A0ABT5KEA7</accession>
<comment type="similarity">
    <text evidence="2 10">Belongs to the ketopantoate reductase family.</text>
</comment>
<sequence length="350" mass="36668">MSVGRPPAAAAISILIMGAGSVGCYLGGLLAAAGLRVDFVGRPRVLADVRAQGLTVSDLGGGRHHLPAAELHLHDSLPAGLRPAITLLCVKSGATAEAAAQLQASLPAGSLVVSMQNGVGNTERARTAAPALDWRAGMTPFNVAELVPGHFHRGTMGALAMQGSPAEPGLLALQAAFRSQGMGLRLHADLRAVQWGKLLINLNNPVNAMSGLPLRAQLLQRGYRRCFAALQSEALDVLEQAGIEVAAMTPLPPRRLITMLRLPTPLFRMLAARMLKIDAKARSSMADDLALGRPTEIDALCGEVVRFAAGQGGQAPLNARMQALVQAWAQGQQGFYSPHDLQLALGLRAV</sequence>
<gene>
    <name evidence="14" type="ORF">PRZ03_09860</name>
</gene>
<dbReference type="InterPro" id="IPR013332">
    <property type="entry name" value="KPR_N"/>
</dbReference>
<keyword evidence="15" id="KW-1185">Reference proteome</keyword>
<evidence type="ECO:0000256" key="7">
    <source>
        <dbReference type="ARBA" id="ARBA00023002"/>
    </source>
</evidence>
<keyword evidence="5 10" id="KW-0566">Pantothenate biosynthesis</keyword>
<dbReference type="SUPFAM" id="SSF51735">
    <property type="entry name" value="NAD(P)-binding Rossmann-fold domains"/>
    <property type="match status" value="1"/>
</dbReference>
<dbReference type="Proteomes" id="UP001221189">
    <property type="component" value="Unassembled WGS sequence"/>
</dbReference>
<dbReference type="EC" id="1.1.1.169" evidence="3 10"/>
<evidence type="ECO:0000256" key="10">
    <source>
        <dbReference type="RuleBase" id="RU362068"/>
    </source>
</evidence>
<evidence type="ECO:0000256" key="3">
    <source>
        <dbReference type="ARBA" id="ARBA00013014"/>
    </source>
</evidence>
<dbReference type="InterPro" id="IPR008927">
    <property type="entry name" value="6-PGluconate_DH-like_C_sf"/>
</dbReference>
<feature type="transmembrane region" description="Helical" evidence="11">
    <location>
        <begin position="12"/>
        <end position="35"/>
    </location>
</feature>
<evidence type="ECO:0000256" key="11">
    <source>
        <dbReference type="SAM" id="Phobius"/>
    </source>
</evidence>
<evidence type="ECO:0000256" key="6">
    <source>
        <dbReference type="ARBA" id="ARBA00022857"/>
    </source>
</evidence>
<dbReference type="Gene3D" id="1.10.1040.10">
    <property type="entry name" value="N-(1-d-carboxylethyl)-l-norvaline Dehydrogenase, domain 2"/>
    <property type="match status" value="1"/>
</dbReference>
<dbReference type="Pfam" id="PF02558">
    <property type="entry name" value="ApbA"/>
    <property type="match status" value="1"/>
</dbReference>
<evidence type="ECO:0000256" key="2">
    <source>
        <dbReference type="ARBA" id="ARBA00007870"/>
    </source>
</evidence>
<dbReference type="GO" id="GO:0008677">
    <property type="term" value="F:2-dehydropantoate 2-reductase activity"/>
    <property type="evidence" value="ECO:0007669"/>
    <property type="project" value="UniProtKB-EC"/>
</dbReference>
<dbReference type="Pfam" id="PF08546">
    <property type="entry name" value="ApbA_C"/>
    <property type="match status" value="1"/>
</dbReference>
<keyword evidence="11" id="KW-0812">Transmembrane</keyword>
<evidence type="ECO:0000256" key="4">
    <source>
        <dbReference type="ARBA" id="ARBA00019465"/>
    </source>
</evidence>
<dbReference type="SUPFAM" id="SSF48179">
    <property type="entry name" value="6-phosphogluconate dehydrogenase C-terminal domain-like"/>
    <property type="match status" value="1"/>
</dbReference>
<dbReference type="NCBIfam" id="NF006083">
    <property type="entry name" value="PRK08229.1"/>
    <property type="match status" value="1"/>
</dbReference>
<dbReference type="InterPro" id="IPR050838">
    <property type="entry name" value="Ketopantoate_reductase"/>
</dbReference>
<dbReference type="InterPro" id="IPR013752">
    <property type="entry name" value="KPA_reductase"/>
</dbReference>
<comment type="catalytic activity">
    <reaction evidence="9 10">
        <text>(R)-pantoate + NADP(+) = 2-dehydropantoate + NADPH + H(+)</text>
        <dbReference type="Rhea" id="RHEA:16233"/>
        <dbReference type="ChEBI" id="CHEBI:11561"/>
        <dbReference type="ChEBI" id="CHEBI:15378"/>
        <dbReference type="ChEBI" id="CHEBI:15980"/>
        <dbReference type="ChEBI" id="CHEBI:57783"/>
        <dbReference type="ChEBI" id="CHEBI:58349"/>
        <dbReference type="EC" id="1.1.1.169"/>
    </reaction>
</comment>
<feature type="domain" description="Ketopantoate reductase C-terminal" evidence="13">
    <location>
        <begin position="189"/>
        <end position="327"/>
    </location>
</feature>
<keyword evidence="7 10" id="KW-0560">Oxidoreductase</keyword>
<evidence type="ECO:0000256" key="9">
    <source>
        <dbReference type="ARBA" id="ARBA00048793"/>
    </source>
</evidence>
<keyword evidence="6 10" id="KW-0521">NADP</keyword>
<keyword evidence="11" id="KW-0472">Membrane</keyword>
<dbReference type="InterPro" id="IPR013328">
    <property type="entry name" value="6PGD_dom2"/>
</dbReference>
<dbReference type="NCBIfam" id="TIGR00745">
    <property type="entry name" value="apbA_panE"/>
    <property type="match status" value="1"/>
</dbReference>
<comment type="pathway">
    <text evidence="1 10">Cofactor biosynthesis; (R)-pantothenate biosynthesis; (R)-pantoate from 3-methyl-2-oxobutanoate: step 2/2.</text>
</comment>
<comment type="function">
    <text evidence="10">Catalyzes the NADPH-dependent reduction of ketopantoate into pantoic acid.</text>
</comment>